<sequence>MENSNPKVLGVEQTLNSLSVEQFNSELNTGKYTLLDIRTADEYAAGHLKNATQIDYYQTKNFSDYLNSLDKNKKYLIYCRTGNRTGTALNIMRQKGFTHVSELAGGYAAWTASGFPIE</sequence>
<dbReference type="EMBL" id="MEXR01000053">
    <property type="protein sequence ID" value="OGD08689.1"/>
    <property type="molecule type" value="Genomic_DNA"/>
</dbReference>
<dbReference type="SUPFAM" id="SSF52821">
    <property type="entry name" value="Rhodanese/Cell cycle control phosphatase"/>
    <property type="match status" value="1"/>
</dbReference>
<dbReference type="Proteomes" id="UP000176424">
    <property type="component" value="Unassembled WGS sequence"/>
</dbReference>
<dbReference type="PANTHER" id="PTHR45431">
    <property type="entry name" value="RHODANESE-LIKE DOMAIN-CONTAINING PROTEIN 15, CHLOROPLASTIC"/>
    <property type="match status" value="1"/>
</dbReference>
<proteinExistence type="predicted"/>
<dbReference type="Pfam" id="PF00581">
    <property type="entry name" value="Rhodanese"/>
    <property type="match status" value="1"/>
</dbReference>
<feature type="domain" description="Rhodanese" evidence="1">
    <location>
        <begin position="28"/>
        <end position="118"/>
    </location>
</feature>
<name>A0A1F4ZQB8_9BACT</name>
<organism evidence="2 3">
    <name type="scientific">Candidatus Amesbacteria bacterium RIFOXYB1_FULL_44_23</name>
    <dbReference type="NCBI Taxonomy" id="1797263"/>
    <lineage>
        <taxon>Bacteria</taxon>
        <taxon>Candidatus Amesiibacteriota</taxon>
    </lineage>
</organism>
<gene>
    <name evidence="2" type="ORF">A2397_04700</name>
</gene>
<comment type="caution">
    <text evidence="2">The sequence shown here is derived from an EMBL/GenBank/DDBJ whole genome shotgun (WGS) entry which is preliminary data.</text>
</comment>
<dbReference type="PANTHER" id="PTHR45431:SF3">
    <property type="entry name" value="RHODANESE-LIKE DOMAIN-CONTAINING PROTEIN 15, CHLOROPLASTIC"/>
    <property type="match status" value="1"/>
</dbReference>
<evidence type="ECO:0000313" key="2">
    <source>
        <dbReference type="EMBL" id="OGD08689.1"/>
    </source>
</evidence>
<dbReference type="CDD" id="cd00158">
    <property type="entry name" value="RHOD"/>
    <property type="match status" value="1"/>
</dbReference>
<protein>
    <recommendedName>
        <fullName evidence="1">Rhodanese domain-containing protein</fullName>
    </recommendedName>
</protein>
<dbReference type="InterPro" id="IPR052367">
    <property type="entry name" value="Thiosulfate_ST/Rhodanese-like"/>
</dbReference>
<dbReference type="InterPro" id="IPR036873">
    <property type="entry name" value="Rhodanese-like_dom_sf"/>
</dbReference>
<reference evidence="2 3" key="1">
    <citation type="journal article" date="2016" name="Nat. Commun.">
        <title>Thousands of microbial genomes shed light on interconnected biogeochemical processes in an aquifer system.</title>
        <authorList>
            <person name="Anantharaman K."/>
            <person name="Brown C.T."/>
            <person name="Hug L.A."/>
            <person name="Sharon I."/>
            <person name="Castelle C.J."/>
            <person name="Probst A.J."/>
            <person name="Thomas B.C."/>
            <person name="Singh A."/>
            <person name="Wilkins M.J."/>
            <person name="Karaoz U."/>
            <person name="Brodie E.L."/>
            <person name="Williams K.H."/>
            <person name="Hubbard S.S."/>
            <person name="Banfield J.F."/>
        </authorList>
    </citation>
    <scope>NUCLEOTIDE SEQUENCE [LARGE SCALE GENOMIC DNA]</scope>
</reference>
<dbReference type="AlphaFoldDB" id="A0A1F4ZQB8"/>
<evidence type="ECO:0000313" key="3">
    <source>
        <dbReference type="Proteomes" id="UP000176424"/>
    </source>
</evidence>
<dbReference type="Gene3D" id="3.40.250.10">
    <property type="entry name" value="Rhodanese-like domain"/>
    <property type="match status" value="1"/>
</dbReference>
<accession>A0A1F4ZQB8</accession>
<dbReference type="STRING" id="1797263.A2397_04700"/>
<dbReference type="PROSITE" id="PS50206">
    <property type="entry name" value="RHODANESE_3"/>
    <property type="match status" value="1"/>
</dbReference>
<evidence type="ECO:0000259" key="1">
    <source>
        <dbReference type="PROSITE" id="PS50206"/>
    </source>
</evidence>
<dbReference type="InterPro" id="IPR001763">
    <property type="entry name" value="Rhodanese-like_dom"/>
</dbReference>
<dbReference type="SMART" id="SM00450">
    <property type="entry name" value="RHOD"/>
    <property type="match status" value="1"/>
</dbReference>